<accession>A0AAV2GZ93</accession>
<feature type="non-terminal residue" evidence="1">
    <location>
        <position position="144"/>
    </location>
</feature>
<gene>
    <name evidence="1" type="ORF">GSLYS_00000896001</name>
</gene>
<sequence>SGGSCQETVTDSVFSTSTIQQIINDFKSKLERNQIHLKGQLTFTVGASAVDVVFHSKAEKNNPIQHHVQQQQLEVSPEIYQHVSLEAKIMPSKTCFETQNSQVGTMLKCSSLITSPQTLAPVSNINLNFRKPVFLVSHNYFKSA</sequence>
<evidence type="ECO:0000313" key="1">
    <source>
        <dbReference type="EMBL" id="CAL1526719.1"/>
    </source>
</evidence>
<name>A0AAV2GZ93_LYMST</name>
<reference evidence="1 2" key="1">
    <citation type="submission" date="2024-04" db="EMBL/GenBank/DDBJ databases">
        <authorList>
            <consortium name="Genoscope - CEA"/>
            <person name="William W."/>
        </authorList>
    </citation>
    <scope>NUCLEOTIDE SEQUENCE [LARGE SCALE GENOMIC DNA]</scope>
</reference>
<dbReference type="AlphaFoldDB" id="A0AAV2GZ93"/>
<keyword evidence="2" id="KW-1185">Reference proteome</keyword>
<organism evidence="1 2">
    <name type="scientific">Lymnaea stagnalis</name>
    <name type="common">Great pond snail</name>
    <name type="synonym">Helix stagnalis</name>
    <dbReference type="NCBI Taxonomy" id="6523"/>
    <lineage>
        <taxon>Eukaryota</taxon>
        <taxon>Metazoa</taxon>
        <taxon>Spiralia</taxon>
        <taxon>Lophotrochozoa</taxon>
        <taxon>Mollusca</taxon>
        <taxon>Gastropoda</taxon>
        <taxon>Heterobranchia</taxon>
        <taxon>Euthyneura</taxon>
        <taxon>Panpulmonata</taxon>
        <taxon>Hygrophila</taxon>
        <taxon>Lymnaeoidea</taxon>
        <taxon>Lymnaeidae</taxon>
        <taxon>Lymnaea</taxon>
    </lineage>
</organism>
<dbReference type="EMBL" id="CAXITT010000008">
    <property type="protein sequence ID" value="CAL1526719.1"/>
    <property type="molecule type" value="Genomic_DNA"/>
</dbReference>
<protein>
    <submittedName>
        <fullName evidence="1">Uncharacterized protein</fullName>
    </submittedName>
</protein>
<dbReference type="Proteomes" id="UP001497497">
    <property type="component" value="Unassembled WGS sequence"/>
</dbReference>
<feature type="non-terminal residue" evidence="1">
    <location>
        <position position="1"/>
    </location>
</feature>
<comment type="caution">
    <text evidence="1">The sequence shown here is derived from an EMBL/GenBank/DDBJ whole genome shotgun (WGS) entry which is preliminary data.</text>
</comment>
<evidence type="ECO:0000313" key="2">
    <source>
        <dbReference type="Proteomes" id="UP001497497"/>
    </source>
</evidence>
<proteinExistence type="predicted"/>